<dbReference type="GO" id="GO:0003700">
    <property type="term" value="F:DNA-binding transcription factor activity"/>
    <property type="evidence" value="ECO:0007669"/>
    <property type="project" value="TreeGrafter"/>
</dbReference>
<evidence type="ECO:0000313" key="7">
    <source>
        <dbReference type="Proteomes" id="UP000680588"/>
    </source>
</evidence>
<protein>
    <submittedName>
        <fullName evidence="6">TetR/AcrR family transcriptional regulator</fullName>
    </submittedName>
</protein>
<evidence type="ECO:0000259" key="5">
    <source>
        <dbReference type="PROSITE" id="PS50977"/>
    </source>
</evidence>
<dbReference type="SUPFAM" id="SSF48498">
    <property type="entry name" value="Tetracyclin repressor-like, C-terminal domain"/>
    <property type="match status" value="1"/>
</dbReference>
<dbReference type="Proteomes" id="UP000680588">
    <property type="component" value="Chromosome"/>
</dbReference>
<dbReference type="PANTHER" id="PTHR30055">
    <property type="entry name" value="HTH-TYPE TRANSCRIPTIONAL REGULATOR RUTR"/>
    <property type="match status" value="1"/>
</dbReference>
<evidence type="ECO:0000256" key="2">
    <source>
        <dbReference type="ARBA" id="ARBA00023125"/>
    </source>
</evidence>
<dbReference type="PANTHER" id="PTHR30055:SF234">
    <property type="entry name" value="HTH-TYPE TRANSCRIPTIONAL REGULATOR BETI"/>
    <property type="match status" value="1"/>
</dbReference>
<dbReference type="PROSITE" id="PS50977">
    <property type="entry name" value="HTH_TETR_2"/>
    <property type="match status" value="1"/>
</dbReference>
<evidence type="ECO:0000256" key="4">
    <source>
        <dbReference type="PROSITE-ProRule" id="PRU00335"/>
    </source>
</evidence>
<dbReference type="InterPro" id="IPR050109">
    <property type="entry name" value="HTH-type_TetR-like_transc_reg"/>
</dbReference>
<dbReference type="GO" id="GO:0000976">
    <property type="term" value="F:transcription cis-regulatory region binding"/>
    <property type="evidence" value="ECO:0007669"/>
    <property type="project" value="TreeGrafter"/>
</dbReference>
<sequence>MPRPVDRDKYDSKRSAIVRVAAGQFAEHGYRGATTAAICQAAGISSGTFFHYFPTKLELLVAVLGSDVDDLGADLERIEAEASGLAAILAYAAALEGDIADSSYSTFVNGLLGVAAEPSVAAMLSAESETVLAFLVRHVDIGQRDTSIRRDVSAPKLAAWIGWLIDGAAQSAVAGLPERPIPLREAILALTNSGPKDLKR</sequence>
<evidence type="ECO:0000256" key="3">
    <source>
        <dbReference type="ARBA" id="ARBA00023163"/>
    </source>
</evidence>
<keyword evidence="7" id="KW-1185">Reference proteome</keyword>
<keyword evidence="1" id="KW-0805">Transcription regulation</keyword>
<dbReference type="InterPro" id="IPR001647">
    <property type="entry name" value="HTH_TetR"/>
</dbReference>
<dbReference type="InterPro" id="IPR036271">
    <property type="entry name" value="Tet_transcr_reg_TetR-rel_C_sf"/>
</dbReference>
<reference evidence="6" key="1">
    <citation type="submission" date="2021-06" db="EMBL/GenBank/DDBJ databases">
        <title>Novel species in genus Arthrobacter.</title>
        <authorList>
            <person name="Zhang G."/>
        </authorList>
    </citation>
    <scope>NUCLEOTIDE SEQUENCE</scope>
    <source>
        <strain evidence="6">Zg-ZUI122</strain>
    </source>
</reference>
<evidence type="ECO:0000313" key="6">
    <source>
        <dbReference type="EMBL" id="QWQ37578.1"/>
    </source>
</evidence>
<name>A0A975S855_9MICC</name>
<dbReference type="Pfam" id="PF00440">
    <property type="entry name" value="TetR_N"/>
    <property type="match status" value="1"/>
</dbReference>
<dbReference type="SUPFAM" id="SSF46689">
    <property type="entry name" value="Homeodomain-like"/>
    <property type="match status" value="1"/>
</dbReference>
<keyword evidence="3" id="KW-0804">Transcription</keyword>
<organism evidence="6 7">
    <name type="scientific">Arthrobacter sunyaminii</name>
    <dbReference type="NCBI Taxonomy" id="2816859"/>
    <lineage>
        <taxon>Bacteria</taxon>
        <taxon>Bacillati</taxon>
        <taxon>Actinomycetota</taxon>
        <taxon>Actinomycetes</taxon>
        <taxon>Micrococcales</taxon>
        <taxon>Micrococcaceae</taxon>
        <taxon>Arthrobacter</taxon>
    </lineage>
</organism>
<dbReference type="InterPro" id="IPR023772">
    <property type="entry name" value="DNA-bd_HTH_TetR-type_CS"/>
</dbReference>
<gene>
    <name evidence="6" type="ORF">KG104_07615</name>
</gene>
<dbReference type="AlphaFoldDB" id="A0A975S855"/>
<dbReference type="PRINTS" id="PR00455">
    <property type="entry name" value="HTHTETR"/>
</dbReference>
<dbReference type="RefSeq" id="WP_207346627.1">
    <property type="nucleotide sequence ID" value="NZ_CP076456.1"/>
</dbReference>
<proteinExistence type="predicted"/>
<dbReference type="InterPro" id="IPR009057">
    <property type="entry name" value="Homeodomain-like_sf"/>
</dbReference>
<dbReference type="Gene3D" id="1.10.357.10">
    <property type="entry name" value="Tetracycline Repressor, domain 2"/>
    <property type="match status" value="1"/>
</dbReference>
<evidence type="ECO:0000256" key="1">
    <source>
        <dbReference type="ARBA" id="ARBA00023015"/>
    </source>
</evidence>
<dbReference type="PROSITE" id="PS01081">
    <property type="entry name" value="HTH_TETR_1"/>
    <property type="match status" value="1"/>
</dbReference>
<dbReference type="EMBL" id="CP076456">
    <property type="protein sequence ID" value="QWQ37578.1"/>
    <property type="molecule type" value="Genomic_DNA"/>
</dbReference>
<feature type="domain" description="HTH tetR-type" evidence="5">
    <location>
        <begin position="11"/>
        <end position="71"/>
    </location>
</feature>
<accession>A0A975S855</accession>
<dbReference type="KEGG" id="asun:KG104_07615"/>
<feature type="DNA-binding region" description="H-T-H motif" evidence="4">
    <location>
        <begin position="34"/>
        <end position="53"/>
    </location>
</feature>
<keyword evidence="2 4" id="KW-0238">DNA-binding</keyword>